<sequence>MIRKYGLAADNVVDAWIVDVNGKILDRESMGEDLFWAIRGGGGASFGIVVAWKVNLVDVPEKVSVFSLSKTLDQGASDLFNKWQYKGHKLSEDLFIRIRISFLSIPNLKETMELKFGTKFPPFLLVILIVLCSSAYSKLMDDKFLKCLSQDSPPNATQSEFSTPTTPKPIAIITPLTYFHVQSTVLCSKSFGYRIWIRSGGHDNAGLSYTSYDQTPFVVLDLKELRKITIHSSEKTAWVESGATVGELYYWVSQESRDLGFPAGICP</sequence>
<proteinExistence type="predicted"/>
<dbReference type="InterPro" id="IPR036318">
    <property type="entry name" value="FAD-bd_PCMH-like_sf"/>
</dbReference>
<dbReference type="PANTHER" id="PTHR32448">
    <property type="entry name" value="OS08G0158400 PROTEIN"/>
    <property type="match status" value="1"/>
</dbReference>
<dbReference type="Pfam" id="PF01565">
    <property type="entry name" value="FAD_binding_4"/>
    <property type="match status" value="1"/>
</dbReference>
<dbReference type="EMBL" id="LEKV01011008">
    <property type="protein sequence ID" value="KVE27595.1"/>
    <property type="molecule type" value="Genomic_DNA"/>
</dbReference>
<evidence type="ECO:0000313" key="4">
    <source>
        <dbReference type="Proteomes" id="UP000243975"/>
    </source>
</evidence>
<dbReference type="InterPro" id="IPR016166">
    <property type="entry name" value="FAD-bd_PCMH"/>
</dbReference>
<feature type="domain" description="FAD-binding PCMH-type" evidence="2">
    <location>
        <begin position="165"/>
        <end position="267"/>
    </location>
</feature>
<comment type="caution">
    <text evidence="3">The sequence shown here is derived from an EMBL/GenBank/DDBJ whole genome shotgun (WGS) entry which is preliminary data.</text>
</comment>
<feature type="non-terminal residue" evidence="3">
    <location>
        <position position="1"/>
    </location>
</feature>
<protein>
    <submittedName>
        <fullName evidence="3">FAD-binding, type 2</fullName>
    </submittedName>
</protein>
<organism evidence="3 4">
    <name type="scientific">Cynara cardunculus var. scolymus</name>
    <name type="common">Globe artichoke</name>
    <name type="synonym">Cynara scolymus</name>
    <dbReference type="NCBI Taxonomy" id="59895"/>
    <lineage>
        <taxon>Eukaryota</taxon>
        <taxon>Viridiplantae</taxon>
        <taxon>Streptophyta</taxon>
        <taxon>Embryophyta</taxon>
        <taxon>Tracheophyta</taxon>
        <taxon>Spermatophyta</taxon>
        <taxon>Magnoliopsida</taxon>
        <taxon>eudicotyledons</taxon>
        <taxon>Gunneridae</taxon>
        <taxon>Pentapetalae</taxon>
        <taxon>asterids</taxon>
        <taxon>campanulids</taxon>
        <taxon>Asterales</taxon>
        <taxon>Asteraceae</taxon>
        <taxon>Carduoideae</taxon>
        <taxon>Cardueae</taxon>
        <taxon>Carduinae</taxon>
        <taxon>Cynara</taxon>
    </lineage>
</organism>
<dbReference type="InterPro" id="IPR006094">
    <property type="entry name" value="Oxid_FAD_bind_N"/>
</dbReference>
<dbReference type="Proteomes" id="UP000243975">
    <property type="component" value="Unassembled WGS sequence"/>
</dbReference>
<dbReference type="InterPro" id="IPR016167">
    <property type="entry name" value="FAD-bd_PCMH_sub1"/>
</dbReference>
<dbReference type="GO" id="GO:0071949">
    <property type="term" value="F:FAD binding"/>
    <property type="evidence" value="ECO:0007669"/>
    <property type="project" value="InterPro"/>
</dbReference>
<gene>
    <name evidence="3" type="ORF">Ccrd_024023</name>
</gene>
<name>A0A103E3R0_CYNCS</name>
<reference evidence="3 4" key="1">
    <citation type="journal article" date="2016" name="Sci. Rep.">
        <title>The genome sequence of the outbreeding globe artichoke constructed de novo incorporating a phase-aware low-pass sequencing strategy of F1 progeny.</title>
        <authorList>
            <person name="Scaglione D."/>
            <person name="Reyes-Chin-Wo S."/>
            <person name="Acquadro A."/>
            <person name="Froenicke L."/>
            <person name="Portis E."/>
            <person name="Beitel C."/>
            <person name="Tirone M."/>
            <person name="Mauro R."/>
            <person name="Lo Monaco A."/>
            <person name="Mauromicale G."/>
            <person name="Faccioli P."/>
            <person name="Cattivelli L."/>
            <person name="Rieseberg L."/>
            <person name="Michelmore R."/>
            <person name="Lanteri S."/>
        </authorList>
    </citation>
    <scope>NUCLEOTIDE SEQUENCE [LARGE SCALE GENOMIC DNA]</scope>
    <source>
        <strain evidence="3">2C</strain>
    </source>
</reference>
<dbReference type="AlphaFoldDB" id="A0A103E3R0"/>
<evidence type="ECO:0000256" key="1">
    <source>
        <dbReference type="ARBA" id="ARBA00001974"/>
    </source>
</evidence>
<dbReference type="SUPFAM" id="SSF56176">
    <property type="entry name" value="FAD-binding/transporter-associated domain-like"/>
    <property type="match status" value="2"/>
</dbReference>
<keyword evidence="4" id="KW-1185">Reference proteome</keyword>
<dbReference type="PROSITE" id="PS51387">
    <property type="entry name" value="FAD_PCMH"/>
    <property type="match status" value="1"/>
</dbReference>
<evidence type="ECO:0000259" key="2">
    <source>
        <dbReference type="PROSITE" id="PS51387"/>
    </source>
</evidence>
<dbReference type="InterPro" id="IPR016169">
    <property type="entry name" value="FAD-bd_PCMH_sub2"/>
</dbReference>
<evidence type="ECO:0000313" key="3">
    <source>
        <dbReference type="EMBL" id="KVE27595.1"/>
    </source>
</evidence>
<comment type="cofactor">
    <cofactor evidence="1">
        <name>FAD</name>
        <dbReference type="ChEBI" id="CHEBI:57692"/>
    </cofactor>
</comment>
<dbReference type="Gene3D" id="3.40.462.20">
    <property type="match status" value="1"/>
</dbReference>
<accession>A0A103E3R0</accession>
<dbReference type="STRING" id="59895.A0A103E3R0"/>
<dbReference type="Gene3D" id="3.30.43.10">
    <property type="entry name" value="Uridine Diphospho-n-acetylenolpyruvylglucosamine Reductase, domain 2"/>
    <property type="match status" value="1"/>
</dbReference>
<dbReference type="Gramene" id="KVE27595">
    <property type="protein sequence ID" value="KVE27595"/>
    <property type="gene ID" value="Ccrd_024023"/>
</dbReference>
<dbReference type="Gene3D" id="3.30.465.10">
    <property type="match status" value="2"/>
</dbReference>